<dbReference type="Gene3D" id="2.40.50.150">
    <property type="match status" value="1"/>
</dbReference>
<feature type="domain" description="RNA polymerase Rpb2" evidence="12">
    <location>
        <begin position="92"/>
        <end position="152"/>
    </location>
</feature>
<keyword evidence="4" id="KW-0808">Transferase</keyword>
<dbReference type="AlphaFoldDB" id="A0A6C0C335"/>
<dbReference type="SUPFAM" id="SSF64484">
    <property type="entry name" value="beta and beta-prime subunits of DNA dependent RNA-polymerase"/>
    <property type="match status" value="1"/>
</dbReference>
<comment type="similarity">
    <text evidence="1">Belongs to the RNA polymerase beta chain family.</text>
</comment>
<dbReference type="PROSITE" id="PS01166">
    <property type="entry name" value="RNA_POL_BETA"/>
    <property type="match status" value="1"/>
</dbReference>
<dbReference type="InterPro" id="IPR007645">
    <property type="entry name" value="RNA_pol_Rpb2_3"/>
</dbReference>
<evidence type="ECO:0000256" key="7">
    <source>
        <dbReference type="ARBA" id="ARBA00022833"/>
    </source>
</evidence>
<accession>A0A6C0C335</accession>
<evidence type="ECO:0000259" key="9">
    <source>
        <dbReference type="Pfam" id="PF00562"/>
    </source>
</evidence>
<dbReference type="EC" id="2.7.7.6" evidence="2"/>
<evidence type="ECO:0000256" key="1">
    <source>
        <dbReference type="ARBA" id="ARBA00006835"/>
    </source>
</evidence>
<dbReference type="Gene3D" id="2.40.270.10">
    <property type="entry name" value="DNA-directed RNA polymerase, subunit 2, domain 6"/>
    <property type="match status" value="1"/>
</dbReference>
<dbReference type="GO" id="GO:0003677">
    <property type="term" value="F:DNA binding"/>
    <property type="evidence" value="ECO:0007669"/>
    <property type="project" value="InterPro"/>
</dbReference>
<keyword evidence="7" id="KW-0862">Zinc</keyword>
<dbReference type="InterPro" id="IPR007121">
    <property type="entry name" value="RNA_pol_bsu_CS"/>
</dbReference>
<dbReference type="InterPro" id="IPR037033">
    <property type="entry name" value="DNA-dir_RNAP_su2_hyb_sf"/>
</dbReference>
<evidence type="ECO:0000256" key="6">
    <source>
        <dbReference type="ARBA" id="ARBA00022723"/>
    </source>
</evidence>
<dbReference type="InterPro" id="IPR007646">
    <property type="entry name" value="RNA_pol_Rpb2_4"/>
</dbReference>
<evidence type="ECO:0000256" key="3">
    <source>
        <dbReference type="ARBA" id="ARBA00022478"/>
    </source>
</evidence>
<dbReference type="GO" id="GO:0003899">
    <property type="term" value="F:DNA-directed RNA polymerase activity"/>
    <property type="evidence" value="ECO:0007669"/>
    <property type="project" value="UniProtKB-EC"/>
</dbReference>
<dbReference type="Pfam" id="PF04565">
    <property type="entry name" value="RNA_pol_Rpb2_3"/>
    <property type="match status" value="1"/>
</dbReference>
<dbReference type="Gene3D" id="3.90.1100.10">
    <property type="match status" value="1"/>
</dbReference>
<evidence type="ECO:0000259" key="11">
    <source>
        <dbReference type="Pfam" id="PF04565"/>
    </source>
</evidence>
<dbReference type="GO" id="GO:0032549">
    <property type="term" value="F:ribonucleoside binding"/>
    <property type="evidence" value="ECO:0007669"/>
    <property type="project" value="InterPro"/>
</dbReference>
<evidence type="ECO:0000259" key="12">
    <source>
        <dbReference type="Pfam" id="PF04566"/>
    </source>
</evidence>
<evidence type="ECO:0000256" key="2">
    <source>
        <dbReference type="ARBA" id="ARBA00012418"/>
    </source>
</evidence>
<dbReference type="Pfam" id="PF04560">
    <property type="entry name" value="RNA_pol_Rpb2_7"/>
    <property type="match status" value="1"/>
</dbReference>
<feature type="domain" description="DNA-directed RNA polymerase subunit 2 hybrid-binding" evidence="9">
    <location>
        <begin position="209"/>
        <end position="576"/>
    </location>
</feature>
<keyword evidence="3" id="KW-0240">DNA-directed RNA polymerase</keyword>
<dbReference type="InterPro" id="IPR015712">
    <property type="entry name" value="DNA-dir_RNA_pol_su2"/>
</dbReference>
<dbReference type="EMBL" id="MN739309">
    <property type="protein sequence ID" value="QHS97933.1"/>
    <property type="molecule type" value="Genomic_DNA"/>
</dbReference>
<keyword evidence="5" id="KW-0548">Nucleotidyltransferase</keyword>
<keyword evidence="8" id="KW-0804">Transcription</keyword>
<protein>
    <recommendedName>
        <fullName evidence="2">DNA-directed RNA polymerase</fullName>
        <ecNumber evidence="2">2.7.7.6</ecNumber>
    </recommendedName>
</protein>
<dbReference type="GO" id="GO:0006351">
    <property type="term" value="P:DNA-templated transcription"/>
    <property type="evidence" value="ECO:0007669"/>
    <property type="project" value="InterPro"/>
</dbReference>
<feature type="domain" description="RNA polymerase Rpb2" evidence="11">
    <location>
        <begin position="1"/>
        <end position="58"/>
    </location>
</feature>
<dbReference type="GO" id="GO:0000428">
    <property type="term" value="C:DNA-directed RNA polymerase complex"/>
    <property type="evidence" value="ECO:0007669"/>
    <property type="project" value="UniProtKB-KW"/>
</dbReference>
<sequence>MNFLATLSHLRRVNTPINREGKLPKPRQLSASHCGILCPVETPEGQACGLVENLALITHTRMGCNAEYISMALRDADLIRDLRTPMIRLWKVLINGSIEGVCEDGVALATALRSWRRNLVLPPDTSISTLEEEQTVNIDTDAGCIMRPLLIKEKLDDLYSLMQQTSPGQLWNQMLVGGFVELIDKSEENNIKLGVSHVELHPACLLGICAGMIPFLNHNQAPRNIYEAAMTKQAIGVFSSASEYRVDTVVHALHYPQLPLVQTSVHALSVCSDMPSGANVIIAVLTYTGFNQEDSIIVSRDALDRGLFRSSIWKSFKDEEKGIGSDIERFGIVPSSAIGFRKADYSKLREDGLPLLGEEMTNGDVVIGKRMQTTQLGNDKKKRSTLVDHSSILCTAEPMHVADVYLSTNKDGARIVRVRLSASRTPEIGDKFSSHHGQKGVIGIILPGVDMPFTCDGISPDIIINPHALPGRMTVGQLIESLLGKLCCLEGKIGNGTPFNNLRPEQIGEELKRFGFQSRGCELMFNGWTGHPLEAEVCIGAVHYQRLRHCALDKVHARSRGAVQLITRQPVEGRSRGGGLRVGEMERDCMLAHGATSVILDRLFKQSDEFECYICRSCGLIGEHLDDSQVVGMHPRVFCRGCRLEGTAHLARVRLPYSMKLLAQECGGLNIALRFRIEDKGNRTAGL</sequence>
<evidence type="ECO:0000256" key="8">
    <source>
        <dbReference type="ARBA" id="ARBA00023163"/>
    </source>
</evidence>
<dbReference type="InterPro" id="IPR007641">
    <property type="entry name" value="RNA_pol_Rpb2_7"/>
</dbReference>
<feature type="domain" description="RNA polymerase Rpb2" evidence="10">
    <location>
        <begin position="578"/>
        <end position="675"/>
    </location>
</feature>
<dbReference type="InterPro" id="IPR007120">
    <property type="entry name" value="DNA-dir_RNAP_su2_dom"/>
</dbReference>
<evidence type="ECO:0000256" key="5">
    <source>
        <dbReference type="ARBA" id="ARBA00022695"/>
    </source>
</evidence>
<reference evidence="13" key="1">
    <citation type="journal article" date="2020" name="Nature">
        <title>Giant virus diversity and host interactions through global metagenomics.</title>
        <authorList>
            <person name="Schulz F."/>
            <person name="Roux S."/>
            <person name="Paez-Espino D."/>
            <person name="Jungbluth S."/>
            <person name="Walsh D.A."/>
            <person name="Denef V.J."/>
            <person name="McMahon K.D."/>
            <person name="Konstantinidis K.T."/>
            <person name="Eloe-Fadrosh E.A."/>
            <person name="Kyrpides N.C."/>
            <person name="Woyke T."/>
        </authorList>
    </citation>
    <scope>NUCLEOTIDE SEQUENCE</scope>
    <source>
        <strain evidence="13">GVMAG-M-3300020182-33</strain>
    </source>
</reference>
<dbReference type="GO" id="GO:0046872">
    <property type="term" value="F:metal ion binding"/>
    <property type="evidence" value="ECO:0007669"/>
    <property type="project" value="UniProtKB-KW"/>
</dbReference>
<dbReference type="Gene3D" id="3.90.1800.10">
    <property type="entry name" value="RNA polymerase alpha subunit dimerisation domain"/>
    <property type="match status" value="1"/>
</dbReference>
<evidence type="ECO:0000256" key="4">
    <source>
        <dbReference type="ARBA" id="ARBA00022679"/>
    </source>
</evidence>
<proteinExistence type="inferred from homology"/>
<organism evidence="13">
    <name type="scientific">viral metagenome</name>
    <dbReference type="NCBI Taxonomy" id="1070528"/>
    <lineage>
        <taxon>unclassified sequences</taxon>
        <taxon>metagenomes</taxon>
        <taxon>organismal metagenomes</taxon>
    </lineage>
</organism>
<dbReference type="Pfam" id="PF00562">
    <property type="entry name" value="RNA_pol_Rpb2_6"/>
    <property type="match status" value="1"/>
</dbReference>
<evidence type="ECO:0000313" key="13">
    <source>
        <dbReference type="EMBL" id="QHS97933.1"/>
    </source>
</evidence>
<dbReference type="Pfam" id="PF04566">
    <property type="entry name" value="RNA_pol_Rpb2_4"/>
    <property type="match status" value="1"/>
</dbReference>
<name>A0A6C0C335_9ZZZZ</name>
<evidence type="ECO:0000259" key="10">
    <source>
        <dbReference type="Pfam" id="PF04560"/>
    </source>
</evidence>
<dbReference type="PANTHER" id="PTHR20856">
    <property type="entry name" value="DNA-DIRECTED RNA POLYMERASE I SUBUNIT 2"/>
    <property type="match status" value="1"/>
</dbReference>
<dbReference type="InterPro" id="IPR014724">
    <property type="entry name" value="RNA_pol_RPB2_OB-fold"/>
</dbReference>
<keyword evidence="6" id="KW-0479">Metal-binding</keyword>
<dbReference type="CDD" id="cd00653">
    <property type="entry name" value="RNA_pol_B_RPB2"/>
    <property type="match status" value="1"/>
</dbReference>